<sequence length="79" mass="8408">MKAFTSIAAFATIVMAMPNPFDQVNVIARDSIQCTASGNVPTYHDCANCCAKKGCIQYCGLPKIVGDGCEEGWSQAICK</sequence>
<gene>
    <name evidence="2" type="primary">Ecp25</name>
    <name evidence="3" type="ORF">CLAFUR5_14681</name>
</gene>
<proteinExistence type="predicted"/>
<keyword evidence="1" id="KW-0732">Signal</keyword>
<evidence type="ECO:0000313" key="4">
    <source>
        <dbReference type="Proteomes" id="UP000756132"/>
    </source>
</evidence>
<evidence type="ECO:0000313" key="3">
    <source>
        <dbReference type="EMBL" id="UJO23134.1"/>
    </source>
</evidence>
<name>A0A1P8YXJ1_PASFU</name>
<feature type="chain" id="PRO_5040671786" evidence="1">
    <location>
        <begin position="17"/>
        <end position="79"/>
    </location>
</feature>
<reference evidence="3" key="2">
    <citation type="submission" date="2021-12" db="EMBL/GenBank/DDBJ databases">
        <authorList>
            <person name="Zaccaron A."/>
            <person name="Stergiopoulos I."/>
        </authorList>
    </citation>
    <scope>NUCLEOTIDE SEQUENCE</scope>
    <source>
        <strain evidence="3">Race5_Kim</strain>
    </source>
</reference>
<reference evidence="3" key="3">
    <citation type="journal article" date="2022" name="Microb. Genom.">
        <title>A chromosome-scale genome assembly of the tomato pathogen Cladosporium fulvum reveals a compartmentalized genome architecture and the presence of a dispensable chromosome.</title>
        <authorList>
            <person name="Zaccaron A.Z."/>
            <person name="Chen L.H."/>
            <person name="Samaras A."/>
            <person name="Stergiopoulos I."/>
        </authorList>
    </citation>
    <scope>NUCLEOTIDE SEQUENCE</scope>
    <source>
        <strain evidence="3">Race5_Kim</strain>
    </source>
</reference>
<organism evidence="2">
    <name type="scientific">Passalora fulva</name>
    <name type="common">Tomato leaf mold</name>
    <name type="synonym">Cladosporium fulvum</name>
    <dbReference type="NCBI Taxonomy" id="5499"/>
    <lineage>
        <taxon>Eukaryota</taxon>
        <taxon>Fungi</taxon>
        <taxon>Dikarya</taxon>
        <taxon>Ascomycota</taxon>
        <taxon>Pezizomycotina</taxon>
        <taxon>Dothideomycetes</taxon>
        <taxon>Dothideomycetidae</taxon>
        <taxon>Mycosphaerellales</taxon>
        <taxon>Mycosphaerellaceae</taxon>
        <taxon>Fulvia</taxon>
    </lineage>
</organism>
<accession>A0A1P8YXJ1</accession>
<protein>
    <submittedName>
        <fullName evidence="3">Ecp25</fullName>
    </submittedName>
    <submittedName>
        <fullName evidence="2">Extracellular protein 25</fullName>
    </submittedName>
</protein>
<keyword evidence="4" id="KW-1185">Reference proteome</keyword>
<evidence type="ECO:0000256" key="1">
    <source>
        <dbReference type="SAM" id="SignalP"/>
    </source>
</evidence>
<feature type="signal peptide" evidence="1">
    <location>
        <begin position="1"/>
        <end position="16"/>
    </location>
</feature>
<dbReference type="EMBL" id="CP090172">
    <property type="protein sequence ID" value="UJO23134.1"/>
    <property type="molecule type" value="Genomic_DNA"/>
</dbReference>
<dbReference type="AlphaFoldDB" id="A0A1P8YXJ1"/>
<evidence type="ECO:0000313" key="2">
    <source>
        <dbReference type="EMBL" id="AQA29218.1"/>
    </source>
</evidence>
<reference evidence="2" key="1">
    <citation type="submission" date="2016-10" db="EMBL/GenBank/DDBJ databases">
        <title>Novel effectors identified in the apoplast of Cladosporium fulvum-infected tomato.</title>
        <authorList>
            <person name="Mesarich C.H."/>
            <person name="de Wit P.J.G.M."/>
        </authorList>
    </citation>
    <scope>NUCLEOTIDE SEQUENCE</scope>
    <source>
        <strain evidence="2">0WU</strain>
    </source>
</reference>
<dbReference type="EMBL" id="KX943047">
    <property type="protein sequence ID" value="AQA29218.1"/>
    <property type="molecule type" value="Genomic_DNA"/>
</dbReference>
<dbReference type="Proteomes" id="UP000756132">
    <property type="component" value="Chromosome 10"/>
</dbReference>